<dbReference type="STRING" id="985053.VMUT_2183"/>
<feature type="domain" description="Methyltransferase type 11" evidence="1">
    <location>
        <begin position="48"/>
        <end position="138"/>
    </location>
</feature>
<dbReference type="RefSeq" id="WP_013605540.1">
    <property type="nucleotide sequence ID" value="NC_015151.1"/>
</dbReference>
<dbReference type="CDD" id="cd02440">
    <property type="entry name" value="AdoMet_MTases"/>
    <property type="match status" value="1"/>
</dbReference>
<keyword evidence="2" id="KW-0489">Methyltransferase</keyword>
<keyword evidence="3" id="KW-1185">Reference proteome</keyword>
<dbReference type="Proteomes" id="UP000007485">
    <property type="component" value="Chromosome"/>
</dbReference>
<dbReference type="GO" id="GO:0032259">
    <property type="term" value="P:methylation"/>
    <property type="evidence" value="ECO:0007669"/>
    <property type="project" value="UniProtKB-KW"/>
</dbReference>
<dbReference type="InterPro" id="IPR029063">
    <property type="entry name" value="SAM-dependent_MTases_sf"/>
</dbReference>
<dbReference type="AlphaFoldDB" id="F0QX90"/>
<protein>
    <submittedName>
        <fullName evidence="2">Methyltransferase type 11</fullName>
    </submittedName>
</protein>
<dbReference type="PANTHER" id="PTHR43861">
    <property type="entry name" value="TRANS-ACONITATE 2-METHYLTRANSFERASE-RELATED"/>
    <property type="match status" value="1"/>
</dbReference>
<dbReference type="eggNOG" id="arCOG01775">
    <property type="taxonomic scope" value="Archaea"/>
</dbReference>
<evidence type="ECO:0000313" key="2">
    <source>
        <dbReference type="EMBL" id="ADY02379.1"/>
    </source>
</evidence>
<dbReference type="Pfam" id="PF08241">
    <property type="entry name" value="Methyltransf_11"/>
    <property type="match status" value="1"/>
</dbReference>
<organism evidence="2 3">
    <name type="scientific">Vulcanisaeta moutnovskia (strain 768-28)</name>
    <dbReference type="NCBI Taxonomy" id="985053"/>
    <lineage>
        <taxon>Archaea</taxon>
        <taxon>Thermoproteota</taxon>
        <taxon>Thermoprotei</taxon>
        <taxon>Thermoproteales</taxon>
        <taxon>Thermoproteaceae</taxon>
        <taxon>Vulcanisaeta</taxon>
    </lineage>
</organism>
<dbReference type="GO" id="GO:0008757">
    <property type="term" value="F:S-adenosylmethionine-dependent methyltransferase activity"/>
    <property type="evidence" value="ECO:0007669"/>
    <property type="project" value="InterPro"/>
</dbReference>
<dbReference type="HOGENOM" id="CLU_1451485_0_0_2"/>
<dbReference type="EMBL" id="CP002529">
    <property type="protein sequence ID" value="ADY02379.1"/>
    <property type="molecule type" value="Genomic_DNA"/>
</dbReference>
<reference evidence="2 3" key="1">
    <citation type="journal article" date="2011" name="J. Bacteriol.">
        <title>Complete genome sequence of 'Vulcanisaeta moutnovskia' strain 768-28, a novel member of the hyperthermophilic crenarchaeal genus vulcanisaeta.</title>
        <authorList>
            <person name="Gumerov V.M."/>
            <person name="Mardanov A.V."/>
            <person name="Beletsky A.V."/>
            <person name="Prokofeva M.I."/>
            <person name="Bonch-Osmolovskaya E.A."/>
            <person name="Ravin N.V."/>
            <person name="Skryabin K.G."/>
        </authorList>
    </citation>
    <scope>NUCLEOTIDE SEQUENCE [LARGE SCALE GENOMIC DNA]</scope>
    <source>
        <strain evidence="2 3">768-28</strain>
    </source>
</reference>
<accession>F0QX90</accession>
<name>F0QX90_VULM7</name>
<gene>
    <name evidence="2" type="ordered locus">VMUT_2183</name>
</gene>
<dbReference type="OrthoDB" id="1018at2157"/>
<dbReference type="KEGG" id="vmo:VMUT_2183"/>
<evidence type="ECO:0000259" key="1">
    <source>
        <dbReference type="Pfam" id="PF08241"/>
    </source>
</evidence>
<evidence type="ECO:0000313" key="3">
    <source>
        <dbReference type="Proteomes" id="UP000007485"/>
    </source>
</evidence>
<dbReference type="Gene3D" id="3.40.50.150">
    <property type="entry name" value="Vaccinia Virus protein VP39"/>
    <property type="match status" value="1"/>
</dbReference>
<dbReference type="GeneID" id="10289835"/>
<dbReference type="InterPro" id="IPR013216">
    <property type="entry name" value="Methyltransf_11"/>
</dbReference>
<sequence>MTSNYGYFEQFNEKMARIYRLLDTLLLWGYRITANTLRKYVKPPAKVLEVGPGTGRLASILSNNGYYVVGVDVSLPMLRQARRFWRPDFVNAGSWALPTIPERFDAAVAMFTLHHWGDHTSSIRNIRDSLKPGSVFIVVEADADRVRALGDHSCNEKCLTSVLTPYFDIKFTRSFLLIIAIGRRLK</sequence>
<keyword evidence="2" id="KW-0808">Transferase</keyword>
<dbReference type="SUPFAM" id="SSF53335">
    <property type="entry name" value="S-adenosyl-L-methionine-dependent methyltransferases"/>
    <property type="match status" value="1"/>
</dbReference>
<proteinExistence type="predicted"/>